<dbReference type="EMBL" id="JADYXP020000016">
    <property type="protein sequence ID" value="KAL0108061.1"/>
    <property type="molecule type" value="Genomic_DNA"/>
</dbReference>
<dbReference type="Proteomes" id="UP001430953">
    <property type="component" value="Unassembled WGS sequence"/>
</dbReference>
<dbReference type="AlphaFoldDB" id="A0AAW2F0R3"/>
<accession>A0AAW2F0R3</accession>
<evidence type="ECO:0000313" key="1">
    <source>
        <dbReference type="EMBL" id="KAL0108061.1"/>
    </source>
</evidence>
<sequence>MRDDITSLITHRNRLAISKVIRPIKVAGEIIAGEIKPALRKGLNKLRLNRLRAFGIDNSRAFSSRSSVQRSAGNASRSASGARRSPIVHTGRVVICLSQVSTLDHAIPNHFAFTRNAWRPRNACTAFILLNDCAVTKTTARGTQ</sequence>
<comment type="caution">
    <text evidence="1">The sequence shown here is derived from an EMBL/GenBank/DDBJ whole genome shotgun (WGS) entry which is preliminary data.</text>
</comment>
<evidence type="ECO:0000313" key="2">
    <source>
        <dbReference type="Proteomes" id="UP001430953"/>
    </source>
</evidence>
<organism evidence="1 2">
    <name type="scientific">Cardiocondyla obscurior</name>
    <dbReference type="NCBI Taxonomy" id="286306"/>
    <lineage>
        <taxon>Eukaryota</taxon>
        <taxon>Metazoa</taxon>
        <taxon>Ecdysozoa</taxon>
        <taxon>Arthropoda</taxon>
        <taxon>Hexapoda</taxon>
        <taxon>Insecta</taxon>
        <taxon>Pterygota</taxon>
        <taxon>Neoptera</taxon>
        <taxon>Endopterygota</taxon>
        <taxon>Hymenoptera</taxon>
        <taxon>Apocrita</taxon>
        <taxon>Aculeata</taxon>
        <taxon>Formicoidea</taxon>
        <taxon>Formicidae</taxon>
        <taxon>Myrmicinae</taxon>
        <taxon>Cardiocondyla</taxon>
    </lineage>
</organism>
<keyword evidence="2" id="KW-1185">Reference proteome</keyword>
<name>A0AAW2F0R3_9HYME</name>
<proteinExistence type="predicted"/>
<protein>
    <submittedName>
        <fullName evidence="1">Uncharacterized protein</fullName>
    </submittedName>
</protein>
<reference evidence="1 2" key="1">
    <citation type="submission" date="2023-03" db="EMBL/GenBank/DDBJ databases">
        <title>High recombination rates correlate with genetic variation in Cardiocondyla obscurior ants.</title>
        <authorList>
            <person name="Errbii M."/>
        </authorList>
    </citation>
    <scope>NUCLEOTIDE SEQUENCE [LARGE SCALE GENOMIC DNA]</scope>
    <source>
        <strain evidence="1">Alpha-2009</strain>
        <tissue evidence="1">Whole body</tissue>
    </source>
</reference>
<gene>
    <name evidence="1" type="ORF">PUN28_014970</name>
</gene>